<accession>A0A3P8D9C1</accession>
<feature type="signal peptide" evidence="7">
    <location>
        <begin position="1"/>
        <end position="16"/>
    </location>
</feature>
<dbReference type="PANTHER" id="PTHR31418:SF3">
    <property type="entry name" value="FATTY ACID_RETINOL BINDING PROTEIN"/>
    <property type="match status" value="1"/>
</dbReference>
<evidence type="ECO:0000256" key="6">
    <source>
        <dbReference type="ARBA" id="ARBA00023121"/>
    </source>
</evidence>
<comment type="similarity">
    <text evidence="2">Belongs to the fatty-acid and retinol-binding protein (FARBP) family.</text>
</comment>
<keyword evidence="3" id="KW-0964">Secreted</keyword>
<feature type="chain" id="PRO_5044596713" evidence="7">
    <location>
        <begin position="17"/>
        <end position="187"/>
    </location>
</feature>
<keyword evidence="6" id="KW-0446">Lipid-binding</keyword>
<evidence type="ECO:0000313" key="8">
    <source>
        <dbReference type="EMBL" id="VDO92832.1"/>
    </source>
</evidence>
<dbReference type="PANTHER" id="PTHR31418">
    <property type="entry name" value="FATTY-ACID AND RETINOL-BINDING PROTEIN 1"/>
    <property type="match status" value="1"/>
</dbReference>
<evidence type="ECO:0000256" key="4">
    <source>
        <dbReference type="ARBA" id="ARBA00022729"/>
    </source>
</evidence>
<evidence type="ECO:0000256" key="2">
    <source>
        <dbReference type="ARBA" id="ARBA00006648"/>
    </source>
</evidence>
<dbReference type="AlphaFoldDB" id="A0A3P8D9C1"/>
<protein>
    <submittedName>
        <fullName evidence="10">Fatty-acid and retinol-binding protein 1</fullName>
    </submittedName>
</protein>
<sequence>MLRFGVFLALIVCAFAAAPVRRFEDIPSEIRELLPPNVVKVLKSITPQERQVIGEILQHADKFNTDQEVLDFLKAKSPSLHTKAQAFYTIIEAKVAALGPEAKGFFMKAIFTLYWLFSTNELQVKSALRNLTKHLLAGQRPSAASFDAALAKYTNEFKALSPAAQQQLKTQFPIMTSIIHKALAAKG</sequence>
<dbReference type="Proteomes" id="UP000050761">
    <property type="component" value="Unassembled WGS sequence"/>
</dbReference>
<reference evidence="10" key="2">
    <citation type="submission" date="2019-09" db="UniProtKB">
        <authorList>
            <consortium name="WormBaseParasite"/>
        </authorList>
    </citation>
    <scope>IDENTIFICATION</scope>
</reference>
<reference evidence="8 9" key="1">
    <citation type="submission" date="2018-11" db="EMBL/GenBank/DDBJ databases">
        <authorList>
            <consortium name="Pathogen Informatics"/>
        </authorList>
    </citation>
    <scope>NUCLEOTIDE SEQUENCE [LARGE SCALE GENOMIC DNA]</scope>
</reference>
<keyword evidence="9" id="KW-1185">Reference proteome</keyword>
<comment type="subcellular location">
    <subcellularLocation>
        <location evidence="1">Secreted</location>
    </subcellularLocation>
</comment>
<organism evidence="8">
    <name type="scientific">Heligmosomoides polygyrus</name>
    <name type="common">Parasitic roundworm</name>
    <dbReference type="NCBI Taxonomy" id="6339"/>
    <lineage>
        <taxon>Eukaryota</taxon>
        <taxon>Metazoa</taxon>
        <taxon>Ecdysozoa</taxon>
        <taxon>Nematoda</taxon>
        <taxon>Chromadorea</taxon>
        <taxon>Rhabditida</taxon>
        <taxon>Rhabditina</taxon>
        <taxon>Rhabditomorpha</taxon>
        <taxon>Strongyloidea</taxon>
        <taxon>Heligmosomidae</taxon>
        <taxon>Heligmosomoides</taxon>
    </lineage>
</organism>
<dbReference type="Pfam" id="PF05823">
    <property type="entry name" value="Gp-FAR-1"/>
    <property type="match status" value="1"/>
</dbReference>
<evidence type="ECO:0000256" key="7">
    <source>
        <dbReference type="SAM" id="SignalP"/>
    </source>
</evidence>
<evidence type="ECO:0000256" key="1">
    <source>
        <dbReference type="ARBA" id="ARBA00004613"/>
    </source>
</evidence>
<evidence type="ECO:0000256" key="5">
    <source>
        <dbReference type="ARBA" id="ARBA00023054"/>
    </source>
</evidence>
<dbReference type="EMBL" id="UZAH01027561">
    <property type="protein sequence ID" value="VDO92832.1"/>
    <property type="molecule type" value="Genomic_DNA"/>
</dbReference>
<evidence type="ECO:0000256" key="3">
    <source>
        <dbReference type="ARBA" id="ARBA00022525"/>
    </source>
</evidence>
<dbReference type="GO" id="GO:0005576">
    <property type="term" value="C:extracellular region"/>
    <property type="evidence" value="ECO:0007669"/>
    <property type="project" value="UniProtKB-SubCell"/>
</dbReference>
<name>A0A3P8D9C1_HELPZ</name>
<dbReference type="GO" id="GO:0008289">
    <property type="term" value="F:lipid binding"/>
    <property type="evidence" value="ECO:0007669"/>
    <property type="project" value="UniProtKB-KW"/>
</dbReference>
<keyword evidence="5" id="KW-0175">Coiled coil</keyword>
<gene>
    <name evidence="8" type="ORF">HPBE_LOCUS12591</name>
</gene>
<dbReference type="Gene3D" id="1.20.120.1100">
    <property type="match status" value="1"/>
</dbReference>
<evidence type="ECO:0000313" key="10">
    <source>
        <dbReference type="WBParaSite" id="HPBE_0001259001-mRNA-1"/>
    </source>
</evidence>
<proteinExistence type="inferred from homology"/>
<dbReference type="InterPro" id="IPR008632">
    <property type="entry name" value="Gp-FAR-1"/>
</dbReference>
<evidence type="ECO:0000313" key="9">
    <source>
        <dbReference type="Proteomes" id="UP000050761"/>
    </source>
</evidence>
<dbReference type="WBParaSite" id="HPBE_0001259001-mRNA-1">
    <property type="protein sequence ID" value="HPBE_0001259001-mRNA-1"/>
    <property type="gene ID" value="HPBE_0001259001"/>
</dbReference>
<keyword evidence="4 7" id="KW-0732">Signal</keyword>
<dbReference type="OrthoDB" id="5808308at2759"/>